<feature type="domain" description="Protein kinase" evidence="8">
    <location>
        <begin position="35"/>
        <end position="111"/>
    </location>
</feature>
<dbReference type="PROSITE" id="PS00107">
    <property type="entry name" value="PROTEIN_KINASE_ATP"/>
    <property type="match status" value="1"/>
</dbReference>
<dbReference type="InterPro" id="IPR011009">
    <property type="entry name" value="Kinase-like_dom_sf"/>
</dbReference>
<feature type="binding site" evidence="7">
    <location>
        <position position="64"/>
    </location>
    <ligand>
        <name>ATP</name>
        <dbReference type="ChEBI" id="CHEBI:30616"/>
    </ligand>
</feature>
<dbReference type="InterPro" id="IPR000719">
    <property type="entry name" value="Prot_kinase_dom"/>
</dbReference>
<name>A0A9X4M350_9ACTN</name>
<dbReference type="RefSeq" id="WP_332520839.1">
    <property type="nucleotide sequence ID" value="NZ_JANRHA010000027.1"/>
</dbReference>
<dbReference type="Pfam" id="PF00069">
    <property type="entry name" value="Pkinase"/>
    <property type="match status" value="1"/>
</dbReference>
<dbReference type="SUPFAM" id="SSF56112">
    <property type="entry name" value="Protein kinase-like (PK-like)"/>
    <property type="match status" value="1"/>
</dbReference>
<keyword evidence="3" id="KW-0808">Transferase</keyword>
<dbReference type="Gene3D" id="3.30.200.20">
    <property type="entry name" value="Phosphorylase Kinase, domain 1"/>
    <property type="match status" value="1"/>
</dbReference>
<dbReference type="EC" id="2.7.11.1" evidence="1"/>
<dbReference type="PROSITE" id="PS50011">
    <property type="entry name" value="PROTEIN_KINASE_DOM"/>
    <property type="match status" value="1"/>
</dbReference>
<sequence length="111" mass="12154">MAEGDLFRTQGVSTHRAGPSLAVEFDSAELTEAGFTDVVEIGHGGFGTVYRATQPDLDRTVAVKVLTAELDDENQARFEREQRAMGRLTGHPHILPILEIGHTHTGRPYLV</sequence>
<feature type="non-terminal residue" evidence="9">
    <location>
        <position position="111"/>
    </location>
</feature>
<reference evidence="9" key="1">
    <citation type="submission" date="2022-08" db="EMBL/GenBank/DDBJ databases">
        <title>Genome analysis of Corynebacteriales strain.</title>
        <authorList>
            <person name="Lee S.D."/>
        </authorList>
    </citation>
    <scope>NUCLEOTIDE SEQUENCE</scope>
    <source>
        <strain evidence="9">D3-21</strain>
    </source>
</reference>
<evidence type="ECO:0000313" key="9">
    <source>
        <dbReference type="EMBL" id="MDG3017188.1"/>
    </source>
</evidence>
<proteinExistence type="predicted"/>
<evidence type="ECO:0000256" key="7">
    <source>
        <dbReference type="PROSITE-ProRule" id="PRU10141"/>
    </source>
</evidence>
<evidence type="ECO:0000256" key="6">
    <source>
        <dbReference type="ARBA" id="ARBA00022840"/>
    </source>
</evidence>
<keyword evidence="5 9" id="KW-0418">Kinase</keyword>
<protein>
    <recommendedName>
        <fullName evidence="1">non-specific serine/threonine protein kinase</fullName>
        <ecNumber evidence="1">2.7.11.1</ecNumber>
    </recommendedName>
</protein>
<dbReference type="GO" id="GO:0004674">
    <property type="term" value="F:protein serine/threonine kinase activity"/>
    <property type="evidence" value="ECO:0007669"/>
    <property type="project" value="UniProtKB-KW"/>
</dbReference>
<accession>A0A9X4M350</accession>
<keyword evidence="2" id="KW-0723">Serine/threonine-protein kinase</keyword>
<keyword evidence="10" id="KW-1185">Reference proteome</keyword>
<evidence type="ECO:0000256" key="1">
    <source>
        <dbReference type="ARBA" id="ARBA00012513"/>
    </source>
</evidence>
<evidence type="ECO:0000313" key="10">
    <source>
        <dbReference type="Proteomes" id="UP001152755"/>
    </source>
</evidence>
<keyword evidence="4 7" id="KW-0547">Nucleotide-binding</keyword>
<comment type="caution">
    <text evidence="9">The sequence shown here is derived from an EMBL/GenBank/DDBJ whole genome shotgun (WGS) entry which is preliminary data.</text>
</comment>
<dbReference type="Proteomes" id="UP001152755">
    <property type="component" value="Unassembled WGS sequence"/>
</dbReference>
<dbReference type="EMBL" id="JANRHA010000027">
    <property type="protein sequence ID" value="MDG3017188.1"/>
    <property type="molecule type" value="Genomic_DNA"/>
</dbReference>
<dbReference type="AlphaFoldDB" id="A0A9X4M350"/>
<dbReference type="GO" id="GO:0005524">
    <property type="term" value="F:ATP binding"/>
    <property type="evidence" value="ECO:0007669"/>
    <property type="project" value="UniProtKB-UniRule"/>
</dbReference>
<evidence type="ECO:0000256" key="4">
    <source>
        <dbReference type="ARBA" id="ARBA00022741"/>
    </source>
</evidence>
<gene>
    <name evidence="9" type="ORF">NVS88_21770</name>
</gene>
<dbReference type="PANTHER" id="PTHR43289:SF6">
    <property type="entry name" value="SERINE_THREONINE-PROTEIN KINASE NEKL-3"/>
    <property type="match status" value="1"/>
</dbReference>
<keyword evidence="6 7" id="KW-0067">ATP-binding</keyword>
<evidence type="ECO:0000256" key="5">
    <source>
        <dbReference type="ARBA" id="ARBA00022777"/>
    </source>
</evidence>
<evidence type="ECO:0000256" key="2">
    <source>
        <dbReference type="ARBA" id="ARBA00022527"/>
    </source>
</evidence>
<organism evidence="9 10">
    <name type="scientific">Speluncibacter jeojiensis</name>
    <dbReference type="NCBI Taxonomy" id="2710754"/>
    <lineage>
        <taxon>Bacteria</taxon>
        <taxon>Bacillati</taxon>
        <taxon>Actinomycetota</taxon>
        <taxon>Actinomycetes</taxon>
        <taxon>Mycobacteriales</taxon>
        <taxon>Speluncibacteraceae</taxon>
        <taxon>Speluncibacter</taxon>
    </lineage>
</organism>
<dbReference type="InterPro" id="IPR017441">
    <property type="entry name" value="Protein_kinase_ATP_BS"/>
</dbReference>
<evidence type="ECO:0000259" key="8">
    <source>
        <dbReference type="PROSITE" id="PS50011"/>
    </source>
</evidence>
<dbReference type="PANTHER" id="PTHR43289">
    <property type="entry name" value="MITOGEN-ACTIVATED PROTEIN KINASE KINASE KINASE 20-RELATED"/>
    <property type="match status" value="1"/>
</dbReference>
<evidence type="ECO:0000256" key="3">
    <source>
        <dbReference type="ARBA" id="ARBA00022679"/>
    </source>
</evidence>